<proteinExistence type="predicted"/>
<feature type="transmembrane region" description="Helical" evidence="1">
    <location>
        <begin position="65"/>
        <end position="92"/>
    </location>
</feature>
<dbReference type="RefSeq" id="WP_089333057.1">
    <property type="nucleotide sequence ID" value="NZ_FZNS01000005.1"/>
</dbReference>
<dbReference type="InterPro" id="IPR002656">
    <property type="entry name" value="Acyl_transf_3_dom"/>
</dbReference>
<evidence type="ECO:0000256" key="1">
    <source>
        <dbReference type="SAM" id="Phobius"/>
    </source>
</evidence>
<feature type="transmembrane region" description="Helical" evidence="1">
    <location>
        <begin position="21"/>
        <end position="45"/>
    </location>
</feature>
<protein>
    <submittedName>
        <fullName evidence="3">Peptidoglycan/LPS O-acetylase OafA/YrhL, contains acyltransferase and SGNH-hydrolase domains</fullName>
    </submittedName>
</protein>
<keyword evidence="3" id="KW-0808">Transferase</keyword>
<keyword evidence="1" id="KW-1133">Transmembrane helix</keyword>
<feature type="transmembrane region" description="Helical" evidence="1">
    <location>
        <begin position="195"/>
        <end position="224"/>
    </location>
</feature>
<dbReference type="InterPro" id="IPR050879">
    <property type="entry name" value="Acyltransferase_3"/>
</dbReference>
<dbReference type="PANTHER" id="PTHR23028">
    <property type="entry name" value="ACETYLTRANSFERASE"/>
    <property type="match status" value="1"/>
</dbReference>
<organism evidence="3 4">
    <name type="scientific">Hymenobacter mucosus</name>
    <dbReference type="NCBI Taxonomy" id="1411120"/>
    <lineage>
        <taxon>Bacteria</taxon>
        <taxon>Pseudomonadati</taxon>
        <taxon>Bacteroidota</taxon>
        <taxon>Cytophagia</taxon>
        <taxon>Cytophagales</taxon>
        <taxon>Hymenobacteraceae</taxon>
        <taxon>Hymenobacter</taxon>
    </lineage>
</organism>
<evidence type="ECO:0000313" key="3">
    <source>
        <dbReference type="EMBL" id="SNR70228.1"/>
    </source>
</evidence>
<evidence type="ECO:0000313" key="4">
    <source>
        <dbReference type="Proteomes" id="UP000198310"/>
    </source>
</evidence>
<dbReference type="GO" id="GO:0000271">
    <property type="term" value="P:polysaccharide biosynthetic process"/>
    <property type="evidence" value="ECO:0007669"/>
    <property type="project" value="TreeGrafter"/>
</dbReference>
<reference evidence="4" key="1">
    <citation type="submission" date="2017-06" db="EMBL/GenBank/DDBJ databases">
        <authorList>
            <person name="Varghese N."/>
            <person name="Submissions S."/>
        </authorList>
    </citation>
    <scope>NUCLEOTIDE SEQUENCE [LARGE SCALE GENOMIC DNA]</scope>
    <source>
        <strain evidence="4">DSM 28041</strain>
    </source>
</reference>
<dbReference type="GO" id="GO:0016020">
    <property type="term" value="C:membrane"/>
    <property type="evidence" value="ECO:0007669"/>
    <property type="project" value="TreeGrafter"/>
</dbReference>
<dbReference type="PANTHER" id="PTHR23028:SF53">
    <property type="entry name" value="ACYL_TRANSF_3 DOMAIN-CONTAINING PROTEIN"/>
    <property type="match status" value="1"/>
</dbReference>
<feature type="transmembrane region" description="Helical" evidence="1">
    <location>
        <begin position="362"/>
        <end position="381"/>
    </location>
</feature>
<feature type="transmembrane region" description="Helical" evidence="1">
    <location>
        <begin position="327"/>
        <end position="350"/>
    </location>
</feature>
<keyword evidence="3" id="KW-0378">Hydrolase</keyword>
<keyword evidence="3" id="KW-0012">Acyltransferase</keyword>
<dbReference type="AlphaFoldDB" id="A0A238YHF9"/>
<feature type="transmembrane region" description="Helical" evidence="1">
    <location>
        <begin position="236"/>
        <end position="254"/>
    </location>
</feature>
<feature type="transmembrane region" description="Helical" evidence="1">
    <location>
        <begin position="294"/>
        <end position="315"/>
    </location>
</feature>
<dbReference type="Pfam" id="PF01757">
    <property type="entry name" value="Acyl_transf_3"/>
    <property type="match status" value="1"/>
</dbReference>
<name>A0A238YHF9_9BACT</name>
<keyword evidence="4" id="KW-1185">Reference proteome</keyword>
<feature type="transmembrane region" description="Helical" evidence="1">
    <location>
        <begin position="266"/>
        <end position="288"/>
    </location>
</feature>
<sequence>MHSVSKRKDPAALKHLTYQELDVLHSLRGFCAFYVVIFHAKYLVWSGGRQFLDVHPRSSWSVLDYILFGLDMLSSAGYEMVILFFVLSGFFIRYAQLRKHRKPLPFYINRVARIYPPYLFASVLAVCVLWCVATLVPAALSVSNGRELNITLNQAWYELQALNLHGIISTLGFMPIGKIYIGYNDVYWSLLPEAIFYLMVPLFLWQVRIYYIASVVLHIVGLVLSYEVGLNPFIDYFFTYNLYFAIGAFVYDIVIETRWLVSFQRVSGWILTVVVGILFVLLLVLAVLKLKPLSGIVAALLAVISISALLVGKVSRQNILMRALHKLGVFSFSLYLYHFPLLLLCYGGMVYLTGETIFYERYYWLAVPLVTIVAYVLYQVTERVSVNYFRKV</sequence>
<dbReference type="GO" id="GO:0016747">
    <property type="term" value="F:acyltransferase activity, transferring groups other than amino-acyl groups"/>
    <property type="evidence" value="ECO:0007669"/>
    <property type="project" value="InterPro"/>
</dbReference>
<feature type="transmembrane region" description="Helical" evidence="1">
    <location>
        <begin position="162"/>
        <end position="183"/>
    </location>
</feature>
<accession>A0A238YHF9</accession>
<evidence type="ECO:0000259" key="2">
    <source>
        <dbReference type="Pfam" id="PF01757"/>
    </source>
</evidence>
<keyword evidence="1" id="KW-0472">Membrane</keyword>
<feature type="domain" description="Acyltransferase 3" evidence="2">
    <location>
        <begin position="25"/>
        <end position="377"/>
    </location>
</feature>
<dbReference type="EMBL" id="FZNS01000005">
    <property type="protein sequence ID" value="SNR70228.1"/>
    <property type="molecule type" value="Genomic_DNA"/>
</dbReference>
<gene>
    <name evidence="3" type="ORF">SAMN06269173_105223</name>
</gene>
<feature type="transmembrane region" description="Helical" evidence="1">
    <location>
        <begin position="118"/>
        <end position="142"/>
    </location>
</feature>
<dbReference type="GO" id="GO:0016787">
    <property type="term" value="F:hydrolase activity"/>
    <property type="evidence" value="ECO:0007669"/>
    <property type="project" value="UniProtKB-KW"/>
</dbReference>
<dbReference type="Proteomes" id="UP000198310">
    <property type="component" value="Unassembled WGS sequence"/>
</dbReference>
<keyword evidence="1" id="KW-0812">Transmembrane</keyword>